<accession>A0A225ED76</accession>
<keyword evidence="1" id="KW-1133">Transmembrane helix</keyword>
<evidence type="ECO:0000256" key="1">
    <source>
        <dbReference type="SAM" id="Phobius"/>
    </source>
</evidence>
<feature type="transmembrane region" description="Helical" evidence="1">
    <location>
        <begin position="26"/>
        <end position="47"/>
    </location>
</feature>
<evidence type="ECO:0000313" key="3">
    <source>
        <dbReference type="Proteomes" id="UP000214646"/>
    </source>
</evidence>
<protein>
    <submittedName>
        <fullName evidence="2">Uncharacterized protein</fullName>
    </submittedName>
</protein>
<gene>
    <name evidence="2" type="ORF">FRUB_00094</name>
</gene>
<reference evidence="3" key="1">
    <citation type="submission" date="2017-06" db="EMBL/GenBank/DDBJ databases">
        <title>Genome analysis of Fimbriiglobus ruber SP5, the first member of the order Planctomycetales with confirmed chitinolytic capability.</title>
        <authorList>
            <person name="Ravin N.V."/>
            <person name="Rakitin A.L."/>
            <person name="Ivanova A.A."/>
            <person name="Beletsky A.V."/>
            <person name="Kulichevskaya I.S."/>
            <person name="Mardanov A.V."/>
            <person name="Dedysh S.N."/>
        </authorList>
    </citation>
    <scope>NUCLEOTIDE SEQUENCE [LARGE SCALE GENOMIC DNA]</scope>
    <source>
        <strain evidence="3">SP5</strain>
    </source>
</reference>
<dbReference type="RefSeq" id="WP_088251629.1">
    <property type="nucleotide sequence ID" value="NZ_NIDE01000001.1"/>
</dbReference>
<keyword evidence="1" id="KW-0472">Membrane</keyword>
<organism evidence="2 3">
    <name type="scientific">Fimbriiglobus ruber</name>
    <dbReference type="NCBI Taxonomy" id="1908690"/>
    <lineage>
        <taxon>Bacteria</taxon>
        <taxon>Pseudomonadati</taxon>
        <taxon>Planctomycetota</taxon>
        <taxon>Planctomycetia</taxon>
        <taxon>Gemmatales</taxon>
        <taxon>Gemmataceae</taxon>
        <taxon>Fimbriiglobus</taxon>
    </lineage>
</organism>
<sequence length="78" mass="8113">MFEKPEDETTDRDCWPEPSFTWEIQVVAAAAAWALPGAVVGGILAILIQFGGPPESGTVVGAITGAFAGGLMESGYWA</sequence>
<keyword evidence="3" id="KW-1185">Reference proteome</keyword>
<comment type="caution">
    <text evidence="2">The sequence shown here is derived from an EMBL/GenBank/DDBJ whole genome shotgun (WGS) entry which is preliminary data.</text>
</comment>
<feature type="transmembrane region" description="Helical" evidence="1">
    <location>
        <begin position="59"/>
        <end position="77"/>
    </location>
</feature>
<name>A0A225ED76_9BACT</name>
<evidence type="ECO:0000313" key="2">
    <source>
        <dbReference type="EMBL" id="OWK46395.1"/>
    </source>
</evidence>
<keyword evidence="1" id="KW-0812">Transmembrane</keyword>
<dbReference type="Proteomes" id="UP000214646">
    <property type="component" value="Unassembled WGS sequence"/>
</dbReference>
<dbReference type="AlphaFoldDB" id="A0A225ED76"/>
<proteinExistence type="predicted"/>
<dbReference type="EMBL" id="NIDE01000001">
    <property type="protein sequence ID" value="OWK46395.1"/>
    <property type="molecule type" value="Genomic_DNA"/>
</dbReference>